<reference evidence="10 11" key="1">
    <citation type="submission" date="2020-08" db="EMBL/GenBank/DDBJ databases">
        <title>Genomic Encyclopedia of Type Strains, Phase IV (KMG-IV): sequencing the most valuable type-strain genomes for metagenomic binning, comparative biology and taxonomic classification.</title>
        <authorList>
            <person name="Goeker M."/>
        </authorList>
    </citation>
    <scope>NUCLEOTIDE SEQUENCE [LARGE SCALE GENOMIC DNA]</scope>
    <source>
        <strain evidence="10 11">DSM 26723</strain>
    </source>
</reference>
<keyword evidence="5 6" id="KW-0560">Oxidoreductase</keyword>
<dbReference type="PANTHER" id="PTHR43884:SF20">
    <property type="entry name" value="ACYL-COA DEHYDROGENASE FADE28"/>
    <property type="match status" value="1"/>
</dbReference>
<evidence type="ECO:0000259" key="7">
    <source>
        <dbReference type="Pfam" id="PF00441"/>
    </source>
</evidence>
<evidence type="ECO:0000313" key="10">
    <source>
        <dbReference type="EMBL" id="MBB6095818.1"/>
    </source>
</evidence>
<gene>
    <name evidence="10" type="ORF">HNQ60_004709</name>
</gene>
<comment type="similarity">
    <text evidence="2 6">Belongs to the acyl-CoA dehydrogenase family.</text>
</comment>
<dbReference type="GO" id="GO:0003995">
    <property type="term" value="F:acyl-CoA dehydrogenase activity"/>
    <property type="evidence" value="ECO:0007669"/>
    <property type="project" value="TreeGrafter"/>
</dbReference>
<name>A0A841HV43_9GAMM</name>
<proteinExistence type="inferred from homology"/>
<comment type="caution">
    <text evidence="10">The sequence shown here is derived from an EMBL/GenBank/DDBJ whole genome shotgun (WGS) entry which is preliminary data.</text>
</comment>
<dbReference type="CDD" id="cd00567">
    <property type="entry name" value="ACAD"/>
    <property type="match status" value="1"/>
</dbReference>
<dbReference type="SUPFAM" id="SSF56645">
    <property type="entry name" value="Acyl-CoA dehydrogenase NM domain-like"/>
    <property type="match status" value="1"/>
</dbReference>
<dbReference type="Gene3D" id="1.10.540.10">
    <property type="entry name" value="Acyl-CoA dehydrogenase/oxidase, N-terminal domain"/>
    <property type="match status" value="1"/>
</dbReference>
<dbReference type="InterPro" id="IPR036250">
    <property type="entry name" value="AcylCo_DH-like_C"/>
</dbReference>
<dbReference type="Gene3D" id="1.20.140.10">
    <property type="entry name" value="Butyryl-CoA Dehydrogenase, subunit A, domain 3"/>
    <property type="match status" value="1"/>
</dbReference>
<dbReference type="InterPro" id="IPR013786">
    <property type="entry name" value="AcylCoA_DH/ox_N"/>
</dbReference>
<keyword evidence="3 6" id="KW-0285">Flavoprotein</keyword>
<evidence type="ECO:0000256" key="5">
    <source>
        <dbReference type="ARBA" id="ARBA00023002"/>
    </source>
</evidence>
<keyword evidence="11" id="KW-1185">Reference proteome</keyword>
<dbReference type="PANTHER" id="PTHR43884">
    <property type="entry name" value="ACYL-COA DEHYDROGENASE"/>
    <property type="match status" value="1"/>
</dbReference>
<feature type="domain" description="Acyl-CoA oxidase/dehydrogenase middle" evidence="8">
    <location>
        <begin position="122"/>
        <end position="213"/>
    </location>
</feature>
<feature type="domain" description="Acyl-CoA dehydrogenase/oxidase C-terminal" evidence="7">
    <location>
        <begin position="226"/>
        <end position="375"/>
    </location>
</feature>
<dbReference type="SUPFAM" id="SSF47203">
    <property type="entry name" value="Acyl-CoA dehydrogenase C-terminal domain-like"/>
    <property type="match status" value="1"/>
</dbReference>
<keyword evidence="4 6" id="KW-0274">FAD</keyword>
<dbReference type="Gene3D" id="2.40.110.10">
    <property type="entry name" value="Butyryl-CoA Dehydrogenase, subunit A, domain 2"/>
    <property type="match status" value="1"/>
</dbReference>
<comment type="cofactor">
    <cofactor evidence="1 6">
        <name>FAD</name>
        <dbReference type="ChEBI" id="CHEBI:57692"/>
    </cofactor>
</comment>
<organism evidence="10 11">
    <name type="scientific">Povalibacter uvarum</name>
    <dbReference type="NCBI Taxonomy" id="732238"/>
    <lineage>
        <taxon>Bacteria</taxon>
        <taxon>Pseudomonadati</taxon>
        <taxon>Pseudomonadota</taxon>
        <taxon>Gammaproteobacteria</taxon>
        <taxon>Steroidobacterales</taxon>
        <taxon>Steroidobacteraceae</taxon>
        <taxon>Povalibacter</taxon>
    </lineage>
</organism>
<dbReference type="Pfam" id="PF02770">
    <property type="entry name" value="Acyl-CoA_dh_M"/>
    <property type="match status" value="1"/>
</dbReference>
<dbReference type="InterPro" id="IPR046373">
    <property type="entry name" value="Acyl-CoA_Oxase/DH_mid-dom_sf"/>
</dbReference>
<dbReference type="Proteomes" id="UP000588068">
    <property type="component" value="Unassembled WGS sequence"/>
</dbReference>
<dbReference type="GO" id="GO:0050660">
    <property type="term" value="F:flavin adenine dinucleotide binding"/>
    <property type="evidence" value="ECO:0007669"/>
    <property type="project" value="InterPro"/>
</dbReference>
<dbReference type="Pfam" id="PF00441">
    <property type="entry name" value="Acyl-CoA_dh_1"/>
    <property type="match status" value="1"/>
</dbReference>
<accession>A0A841HV43</accession>
<evidence type="ECO:0000256" key="6">
    <source>
        <dbReference type="RuleBase" id="RU362125"/>
    </source>
</evidence>
<evidence type="ECO:0000313" key="11">
    <source>
        <dbReference type="Proteomes" id="UP000588068"/>
    </source>
</evidence>
<dbReference type="Pfam" id="PF02771">
    <property type="entry name" value="Acyl-CoA_dh_N"/>
    <property type="match status" value="1"/>
</dbReference>
<evidence type="ECO:0000256" key="1">
    <source>
        <dbReference type="ARBA" id="ARBA00001974"/>
    </source>
</evidence>
<protein>
    <submittedName>
        <fullName evidence="10">Alkylation response protein AidB-like acyl-CoA dehydrogenase</fullName>
    </submittedName>
</protein>
<dbReference type="InterPro" id="IPR006091">
    <property type="entry name" value="Acyl-CoA_Oxase/DH_mid-dom"/>
</dbReference>
<dbReference type="EMBL" id="JACHHZ010000006">
    <property type="protein sequence ID" value="MBB6095818.1"/>
    <property type="molecule type" value="Genomic_DNA"/>
</dbReference>
<dbReference type="InterPro" id="IPR009100">
    <property type="entry name" value="AcylCoA_DH/oxidase_NM_dom_sf"/>
</dbReference>
<evidence type="ECO:0000256" key="3">
    <source>
        <dbReference type="ARBA" id="ARBA00022630"/>
    </source>
</evidence>
<feature type="domain" description="Acyl-CoA dehydrogenase/oxidase N-terminal" evidence="9">
    <location>
        <begin position="7"/>
        <end position="117"/>
    </location>
</feature>
<evidence type="ECO:0000259" key="8">
    <source>
        <dbReference type="Pfam" id="PF02770"/>
    </source>
</evidence>
<dbReference type="AlphaFoldDB" id="A0A841HV43"/>
<sequence length="392" mass="42313">MQFELSSEQQLLRDSVARFIAENYDVTQRLALVKADEGGSGANWQGFAANGWLGAALPEQFSGFGGSAIETAIISQQFGRGLVVEPYLGCAVLTGQTLLAAATPSQCERWLPGLIDGSQRLALAYSEPWSHGMPEIVQTHADHSPNGYVLHGRKTLVLGGPLVDGYVVSARLPSHPTSRGSVGLFLVRSDAPGLTATRLPLHDGTQAAEIVLDAVLAVEMLGDLEHGLPALREGLSHAMLSLCAELVGAMERTLEITADYLRNRKQFNVQIATFQSLQHRMADMAAETELARSMLFVALASFFNECANERYETLSSAKSFICGVARNVCAQGIQLHGGIGMTEEYSVGHYFKRAVVADVLLGTGTVREMATARRLQKRFSDARTDSTYARAP</sequence>
<evidence type="ECO:0000256" key="2">
    <source>
        <dbReference type="ARBA" id="ARBA00009347"/>
    </source>
</evidence>
<evidence type="ECO:0000259" key="9">
    <source>
        <dbReference type="Pfam" id="PF02771"/>
    </source>
</evidence>
<dbReference type="InterPro" id="IPR009075">
    <property type="entry name" value="AcylCo_DH/oxidase_C"/>
</dbReference>
<evidence type="ECO:0000256" key="4">
    <source>
        <dbReference type="ARBA" id="ARBA00022827"/>
    </source>
</evidence>
<dbReference type="RefSeq" id="WP_184335206.1">
    <property type="nucleotide sequence ID" value="NZ_JACHHZ010000006.1"/>
</dbReference>
<dbReference type="InterPro" id="IPR037069">
    <property type="entry name" value="AcylCoA_DH/ox_N_sf"/>
</dbReference>